<dbReference type="Pfam" id="PF12796">
    <property type="entry name" value="Ank_2"/>
    <property type="match status" value="2"/>
</dbReference>
<reference evidence="4" key="1">
    <citation type="submission" date="2021-01" db="EMBL/GenBank/DDBJ databases">
        <authorList>
            <person name="Corre E."/>
            <person name="Pelletier E."/>
            <person name="Niang G."/>
            <person name="Scheremetjew M."/>
            <person name="Finn R."/>
            <person name="Kale V."/>
            <person name="Holt S."/>
            <person name="Cochrane G."/>
            <person name="Meng A."/>
            <person name="Brown T."/>
            <person name="Cohen L."/>
        </authorList>
    </citation>
    <scope>NUCLEOTIDE SEQUENCE</scope>
    <source>
        <strain evidence="4">RCC1130</strain>
    </source>
</reference>
<evidence type="ECO:0000256" key="2">
    <source>
        <dbReference type="ARBA" id="ARBA00023043"/>
    </source>
</evidence>
<dbReference type="SUPFAM" id="SSF48403">
    <property type="entry name" value="Ankyrin repeat"/>
    <property type="match status" value="1"/>
</dbReference>
<accession>A0A7S0ITV3</accession>
<dbReference type="GO" id="GO:0061629">
    <property type="term" value="F:RNA polymerase II-specific DNA-binding transcription factor binding"/>
    <property type="evidence" value="ECO:0007669"/>
    <property type="project" value="TreeGrafter"/>
</dbReference>
<feature type="repeat" description="ANK" evidence="3">
    <location>
        <begin position="171"/>
        <end position="203"/>
    </location>
</feature>
<dbReference type="PROSITE" id="PS50088">
    <property type="entry name" value="ANK_REPEAT"/>
    <property type="match status" value="4"/>
</dbReference>
<keyword evidence="1" id="KW-0677">Repeat</keyword>
<gene>
    <name evidence="4" type="ORF">CLEP1334_LOCUS6518</name>
</gene>
<proteinExistence type="predicted"/>
<dbReference type="EMBL" id="HBER01013073">
    <property type="protein sequence ID" value="CAD8531266.1"/>
    <property type="molecule type" value="Transcribed_RNA"/>
</dbReference>
<dbReference type="PROSITE" id="PS50297">
    <property type="entry name" value="ANK_REP_REGION"/>
    <property type="match status" value="2"/>
</dbReference>
<dbReference type="PANTHER" id="PTHR24126:SF14">
    <property type="entry name" value="ANK_REP_REGION DOMAIN-CONTAINING PROTEIN"/>
    <property type="match status" value="1"/>
</dbReference>
<evidence type="ECO:0000256" key="3">
    <source>
        <dbReference type="PROSITE-ProRule" id="PRU00023"/>
    </source>
</evidence>
<dbReference type="AlphaFoldDB" id="A0A7S0ITV3"/>
<name>A0A7S0ITV3_9EUKA</name>
<dbReference type="GO" id="GO:0006357">
    <property type="term" value="P:regulation of transcription by RNA polymerase II"/>
    <property type="evidence" value="ECO:0007669"/>
    <property type="project" value="TreeGrafter"/>
</dbReference>
<dbReference type="Gene3D" id="1.25.40.20">
    <property type="entry name" value="Ankyrin repeat-containing domain"/>
    <property type="match status" value="3"/>
</dbReference>
<dbReference type="PANTHER" id="PTHR24126">
    <property type="entry name" value="ANKYRIN REPEAT, PH AND SEC7 DOMAIN CONTAINING PROTEIN SECG-RELATED"/>
    <property type="match status" value="1"/>
</dbReference>
<feature type="repeat" description="ANK" evidence="3">
    <location>
        <begin position="243"/>
        <end position="264"/>
    </location>
</feature>
<dbReference type="InterPro" id="IPR002110">
    <property type="entry name" value="Ankyrin_rpt"/>
</dbReference>
<evidence type="ECO:0000256" key="1">
    <source>
        <dbReference type="ARBA" id="ARBA00022737"/>
    </source>
</evidence>
<protein>
    <submittedName>
        <fullName evidence="4">Uncharacterized protein</fullName>
    </submittedName>
</protein>
<keyword evidence="2 3" id="KW-0040">ANK repeat</keyword>
<organism evidence="4">
    <name type="scientific">Calcidiscus leptoporus</name>
    <dbReference type="NCBI Taxonomy" id="127549"/>
    <lineage>
        <taxon>Eukaryota</taxon>
        <taxon>Haptista</taxon>
        <taxon>Haptophyta</taxon>
        <taxon>Prymnesiophyceae</taxon>
        <taxon>Coccolithales</taxon>
        <taxon>Calcidiscaceae</taxon>
        <taxon>Calcidiscus</taxon>
    </lineage>
</organism>
<feature type="repeat" description="ANK" evidence="3">
    <location>
        <begin position="131"/>
        <end position="163"/>
    </location>
</feature>
<dbReference type="Pfam" id="PF00023">
    <property type="entry name" value="Ank"/>
    <property type="match status" value="1"/>
</dbReference>
<feature type="repeat" description="ANK" evidence="3">
    <location>
        <begin position="39"/>
        <end position="71"/>
    </location>
</feature>
<dbReference type="GO" id="GO:0005634">
    <property type="term" value="C:nucleus"/>
    <property type="evidence" value="ECO:0007669"/>
    <property type="project" value="TreeGrafter"/>
</dbReference>
<dbReference type="InterPro" id="IPR036770">
    <property type="entry name" value="Ankyrin_rpt-contain_sf"/>
</dbReference>
<dbReference type="SMART" id="SM00248">
    <property type="entry name" value="ANK"/>
    <property type="match status" value="7"/>
</dbReference>
<evidence type="ECO:0000313" key="4">
    <source>
        <dbReference type="EMBL" id="CAD8531266.1"/>
    </source>
</evidence>
<sequence length="355" mass="38607">MSELGVVELFKLAHADDRDGVLAALTRCPSYLDEKEPLNRWTVLHIASRLSNHVLVSELLHRGADSEERDAMFRSALHLAARADAMRTLVTGSGVSSCEPPCGEQLVPDAKVETLRVLLRAGARVTARDQFGFTALHHAAQAGHVLCIEFLLSLNISLRLPRAQIEAETNAEERPLHLAAAGGHEDAVRCLLEHGAHPVKSNYIGQTPLHLAVAAGDAPSFLATVRLLCAREWRVDLNAASRKGRTALHDAAAAGHDKVVKALMIAPNIARHGGSRTVDLLARDCSGSTPQQLALACGFYDVARMIDERIAELEAKAACREQEERDALRASMQTLRVDCADKRVMETVPEMEVNE</sequence>